<protein>
    <submittedName>
        <fullName evidence="2">Uncharacterized protein</fullName>
    </submittedName>
</protein>
<organism evidence="2 3">
    <name type="scientific">Pseudidiomarina atlantica</name>
    <dbReference type="NCBI Taxonomy" id="1517416"/>
    <lineage>
        <taxon>Bacteria</taxon>
        <taxon>Pseudomonadati</taxon>
        <taxon>Pseudomonadota</taxon>
        <taxon>Gammaproteobacteria</taxon>
        <taxon>Alteromonadales</taxon>
        <taxon>Idiomarinaceae</taxon>
        <taxon>Pseudidiomarina</taxon>
    </lineage>
</organism>
<evidence type="ECO:0000256" key="1">
    <source>
        <dbReference type="SAM" id="Phobius"/>
    </source>
</evidence>
<keyword evidence="1" id="KW-0472">Membrane</keyword>
<dbReference type="STRING" id="1517416.IDAT_09235"/>
<dbReference type="RefSeq" id="WP_034733017.1">
    <property type="nucleotide sequence ID" value="NZ_JPIN01000008.1"/>
</dbReference>
<feature type="transmembrane region" description="Helical" evidence="1">
    <location>
        <begin position="47"/>
        <end position="67"/>
    </location>
</feature>
<keyword evidence="3" id="KW-1185">Reference proteome</keyword>
<comment type="caution">
    <text evidence="2">The sequence shown here is derived from an EMBL/GenBank/DDBJ whole genome shotgun (WGS) entry which is preliminary data.</text>
</comment>
<accession>A0A094ILB3</accession>
<keyword evidence="1" id="KW-0812">Transmembrane</keyword>
<evidence type="ECO:0000313" key="2">
    <source>
        <dbReference type="EMBL" id="KFZ28480.1"/>
    </source>
</evidence>
<proteinExistence type="predicted"/>
<gene>
    <name evidence="2" type="ORF">IDAT_09235</name>
</gene>
<evidence type="ECO:0000313" key="3">
    <source>
        <dbReference type="Proteomes" id="UP000053718"/>
    </source>
</evidence>
<dbReference type="OrthoDB" id="5765975at2"/>
<dbReference type="eggNOG" id="ENOG5032VMI">
    <property type="taxonomic scope" value="Bacteria"/>
</dbReference>
<dbReference type="Proteomes" id="UP000053718">
    <property type="component" value="Unassembled WGS sequence"/>
</dbReference>
<name>A0A094ILB3_9GAMM</name>
<reference evidence="2 3" key="1">
    <citation type="submission" date="2014-06" db="EMBL/GenBank/DDBJ databases">
        <title>Draft genome sequence of Idiomarina sp. MCCC 1A10513.</title>
        <authorList>
            <person name="Du J."/>
            <person name="Lai Q."/>
            <person name="Shao Z."/>
        </authorList>
    </citation>
    <scope>NUCLEOTIDE SEQUENCE [LARGE SCALE GENOMIC DNA]</scope>
    <source>
        <strain evidence="2 3">MCCC 1A10513</strain>
    </source>
</reference>
<dbReference type="AlphaFoldDB" id="A0A094ILB3"/>
<dbReference type="EMBL" id="JPIN01000008">
    <property type="protein sequence ID" value="KFZ28480.1"/>
    <property type="molecule type" value="Genomic_DNA"/>
</dbReference>
<keyword evidence="1" id="KW-1133">Transmembrane helix</keyword>
<sequence>MSKQHHFEQWLHDTAAATQAEAVPEWPRELTYRGREHTQLRWWQRPLLPLASFACSLLAVLAVVSQLQIQVTEQGFNLYFGGGLSEQQLQAAVTEQMSKLQAEQQLQMANYAANLREDFRDDVAAANQQLVNYVLTTNRSEREQDMEDLIRYVNAQREDDQVYFAYQLAQVTEQFIEPNTVDSSQDYQTQE</sequence>